<dbReference type="InterPro" id="IPR011250">
    <property type="entry name" value="OMP/PagP_B-barrel"/>
</dbReference>
<keyword evidence="4" id="KW-1185">Reference proteome</keyword>
<dbReference type="SUPFAM" id="SSF56925">
    <property type="entry name" value="OMPA-like"/>
    <property type="match status" value="1"/>
</dbReference>
<evidence type="ECO:0000313" key="4">
    <source>
        <dbReference type="Proteomes" id="UP001528672"/>
    </source>
</evidence>
<dbReference type="RefSeq" id="WP_273927865.1">
    <property type="nucleotide sequence ID" value="NZ_JAQSIO010000006.1"/>
</dbReference>
<feature type="signal peptide" evidence="2">
    <location>
        <begin position="1"/>
        <end position="26"/>
    </location>
</feature>
<name>A0ABT5MHX7_9BURK</name>
<dbReference type="Gene3D" id="2.40.160.20">
    <property type="match status" value="1"/>
</dbReference>
<evidence type="ECO:0000313" key="3">
    <source>
        <dbReference type="EMBL" id="MDD0816172.1"/>
    </source>
</evidence>
<dbReference type="PANTHER" id="PTHR36920">
    <property type="match status" value="1"/>
</dbReference>
<accession>A0ABT5MHX7</accession>
<comment type="caution">
    <text evidence="3">The sequence shown here is derived from an EMBL/GenBank/DDBJ whole genome shotgun (WGS) entry which is preliminary data.</text>
</comment>
<organism evidence="3 4">
    <name type="scientific">Curvibacter microcysteis</name>
    <dbReference type="NCBI Taxonomy" id="3026419"/>
    <lineage>
        <taxon>Bacteria</taxon>
        <taxon>Pseudomonadati</taxon>
        <taxon>Pseudomonadota</taxon>
        <taxon>Betaproteobacteria</taxon>
        <taxon>Burkholderiales</taxon>
        <taxon>Comamonadaceae</taxon>
        <taxon>Curvibacter</taxon>
    </lineage>
</organism>
<comment type="subcellular location">
    <subcellularLocation>
        <location evidence="1">Cell outer membrane</location>
    </subcellularLocation>
</comment>
<evidence type="ECO:0000256" key="1">
    <source>
        <dbReference type="ARBA" id="ARBA00004442"/>
    </source>
</evidence>
<reference evidence="3 4" key="1">
    <citation type="submission" date="2023-02" db="EMBL/GenBank/DDBJ databases">
        <title>Bacterial whole genome sequence for Curvibacter sp. HBC28.</title>
        <authorList>
            <person name="Le V."/>
            <person name="Ko S.-R."/>
            <person name="Ahn C.-Y."/>
            <person name="Oh H.-M."/>
        </authorList>
    </citation>
    <scope>NUCLEOTIDE SEQUENCE [LARGE SCALE GENOMIC DNA]</scope>
    <source>
        <strain evidence="3 4">HBC28</strain>
    </source>
</reference>
<keyword evidence="2" id="KW-0732">Signal</keyword>
<feature type="chain" id="PRO_5045682703" evidence="2">
    <location>
        <begin position="27"/>
        <end position="239"/>
    </location>
</feature>
<dbReference type="Pfam" id="PF03922">
    <property type="entry name" value="OmpW"/>
    <property type="match status" value="1"/>
</dbReference>
<dbReference type="PANTHER" id="PTHR36920:SF1">
    <property type="entry name" value="OUTER MEMBRANE PROTEIN W"/>
    <property type="match status" value="1"/>
</dbReference>
<dbReference type="InterPro" id="IPR005618">
    <property type="entry name" value="OMPW"/>
</dbReference>
<protein>
    <submittedName>
        <fullName evidence="3">Outer membrane beta-barrel protein</fullName>
    </submittedName>
</protein>
<dbReference type="EMBL" id="JAQSIO010000006">
    <property type="protein sequence ID" value="MDD0816172.1"/>
    <property type="molecule type" value="Genomic_DNA"/>
</dbReference>
<dbReference type="Proteomes" id="UP001528672">
    <property type="component" value="Unassembled WGS sequence"/>
</dbReference>
<evidence type="ECO:0000256" key="2">
    <source>
        <dbReference type="SAM" id="SignalP"/>
    </source>
</evidence>
<proteinExistence type="predicted"/>
<gene>
    <name evidence="3" type="ORF">PSQ39_16150</name>
</gene>
<sequence>MTICKSLGGAAALTLALAGLHTQAQAQSQDYTVRVGYSNIAPHSSASDATGPFLFKPNSGISLEVKNESTLFFSVARKIDDRFEVELALGLPPTHDVTAKLNPSIVPGYVVSAYQGQTIARIRQLAPTVFLNYSFGDSSSALRPFVGLGLNYTRFDERRSTPTGNSLNGGPTDIQLSDSWGLAAQVGLDYRINDKWSIHGSVATARVKTKLTATTAGAARVMDINFHPVVLTVAAGYRF</sequence>